<dbReference type="AlphaFoldDB" id="A0A0X8FFF5"/>
<evidence type="ECO:0000313" key="7">
    <source>
        <dbReference type="Proteomes" id="UP000594771"/>
    </source>
</evidence>
<evidence type="ECO:0000256" key="2">
    <source>
        <dbReference type="ARBA" id="ARBA00022603"/>
    </source>
</evidence>
<keyword evidence="8" id="KW-1185">Reference proteome</keyword>
<evidence type="ECO:0000313" key="6">
    <source>
        <dbReference type="EMBL" id="QPS01957.1"/>
    </source>
</evidence>
<dbReference type="Gene3D" id="3.30.1330.30">
    <property type="match status" value="1"/>
</dbReference>
<feature type="domain" description="RNA 2-O ribose methyltransferase substrate binding" evidence="4">
    <location>
        <begin position="12"/>
        <end position="87"/>
    </location>
</feature>
<dbReference type="EMBL" id="CP065662">
    <property type="protein sequence ID" value="QPS01957.1"/>
    <property type="molecule type" value="Genomic_DNA"/>
</dbReference>
<dbReference type="InterPro" id="IPR004441">
    <property type="entry name" value="rRNA_MeTrfase_TrmH"/>
</dbReference>
<organism evidence="6 7">
    <name type="scientific">Aerococcus urinae</name>
    <dbReference type="NCBI Taxonomy" id="1376"/>
    <lineage>
        <taxon>Bacteria</taxon>
        <taxon>Bacillati</taxon>
        <taxon>Bacillota</taxon>
        <taxon>Bacilli</taxon>
        <taxon>Lactobacillales</taxon>
        <taxon>Aerococcaceae</taxon>
        <taxon>Aerococcus</taxon>
    </lineage>
</organism>
<dbReference type="InterPro" id="IPR029064">
    <property type="entry name" value="Ribosomal_eL30-like_sf"/>
</dbReference>
<evidence type="ECO:0000313" key="5">
    <source>
        <dbReference type="EMBL" id="MCY3052827.1"/>
    </source>
</evidence>
<reference evidence="6 7" key="1">
    <citation type="submission" date="2020-12" db="EMBL/GenBank/DDBJ databases">
        <title>FDA dAtabase for Regulatory Grade micrObial Sequences (FDA-ARGOS): Supporting development and validation of Infectious Disease Dx tests.</title>
        <authorList>
            <person name="Sproer C."/>
            <person name="Gronow S."/>
            <person name="Severitt S."/>
            <person name="Schroder I."/>
            <person name="Tallon L."/>
            <person name="Sadzewicz L."/>
            <person name="Zhao X."/>
            <person name="Boylan J."/>
            <person name="Ott S."/>
            <person name="Bowen H."/>
            <person name="Vavikolanu K."/>
            <person name="Mehta A."/>
            <person name="Aluvathingal J."/>
            <person name="Nadendla S."/>
            <person name="Lowell S."/>
            <person name="Myers T."/>
            <person name="Yan Y."/>
            <person name="Sichtig H."/>
        </authorList>
    </citation>
    <scope>NUCLEOTIDE SEQUENCE [LARGE SCALE GENOMIC DNA]</scope>
    <source>
        <strain evidence="6 7">FDAARGOS_911</strain>
    </source>
</reference>
<dbReference type="Pfam" id="PF08032">
    <property type="entry name" value="SpoU_sub_bind"/>
    <property type="match status" value="1"/>
</dbReference>
<dbReference type="NCBIfam" id="TIGR00186">
    <property type="entry name" value="rRNA_methyl_3"/>
    <property type="match status" value="1"/>
</dbReference>
<dbReference type="Proteomes" id="UP001069145">
    <property type="component" value="Unassembled WGS sequence"/>
</dbReference>
<name>A0A0X8FFF5_9LACT</name>
<dbReference type="GO" id="GO:0003723">
    <property type="term" value="F:RNA binding"/>
    <property type="evidence" value="ECO:0007669"/>
    <property type="project" value="InterPro"/>
</dbReference>
<keyword evidence="3 6" id="KW-0808">Transferase</keyword>
<dbReference type="KEGG" id="aun:AWM73_07560"/>
<dbReference type="GO" id="GO:0006396">
    <property type="term" value="P:RNA processing"/>
    <property type="evidence" value="ECO:0007669"/>
    <property type="project" value="InterPro"/>
</dbReference>
<keyword evidence="2 6" id="KW-0489">Methyltransferase</keyword>
<dbReference type="GO" id="GO:0005829">
    <property type="term" value="C:cytosol"/>
    <property type="evidence" value="ECO:0007669"/>
    <property type="project" value="TreeGrafter"/>
</dbReference>
<dbReference type="Proteomes" id="UP000594771">
    <property type="component" value="Chromosome"/>
</dbReference>
<dbReference type="Gene3D" id="3.40.1280.10">
    <property type="match status" value="1"/>
</dbReference>
<dbReference type="SUPFAM" id="SSF55315">
    <property type="entry name" value="L30e-like"/>
    <property type="match status" value="1"/>
</dbReference>
<dbReference type="EMBL" id="JAOTML010000002">
    <property type="protein sequence ID" value="MCY3052827.1"/>
    <property type="molecule type" value="Genomic_DNA"/>
</dbReference>
<dbReference type="InterPro" id="IPR001537">
    <property type="entry name" value="SpoU_MeTrfase"/>
</dbReference>
<dbReference type="CDD" id="cd18103">
    <property type="entry name" value="SpoU-like_RlmB"/>
    <property type="match status" value="1"/>
</dbReference>
<comment type="similarity">
    <text evidence="1">Belongs to the class IV-like SAM-binding methyltransferase superfamily. RNA methyltransferase TrmH family.</text>
</comment>
<dbReference type="InterPro" id="IPR029026">
    <property type="entry name" value="tRNA_m1G_MTases_N"/>
</dbReference>
<evidence type="ECO:0000259" key="4">
    <source>
        <dbReference type="SMART" id="SM00967"/>
    </source>
</evidence>
<accession>A0A0X8FFF5</accession>
<dbReference type="InterPro" id="IPR029028">
    <property type="entry name" value="Alpha/beta_knot_MTases"/>
</dbReference>
<dbReference type="GeneID" id="35767833"/>
<proteinExistence type="inferred from homology"/>
<evidence type="ECO:0000256" key="3">
    <source>
        <dbReference type="ARBA" id="ARBA00022679"/>
    </source>
</evidence>
<protein>
    <submittedName>
        <fullName evidence="6">23S rRNA (Guanosine(2251)-2'-O)-methyltransferase RlmB</fullName>
    </submittedName>
</protein>
<dbReference type="Pfam" id="PF00588">
    <property type="entry name" value="SpoU_methylase"/>
    <property type="match status" value="1"/>
</dbReference>
<dbReference type="FunFam" id="3.40.1280.10:FF:000008">
    <property type="entry name" value="Group 3 RNA methyltransferase TrmH"/>
    <property type="match status" value="1"/>
</dbReference>
<reference evidence="5" key="2">
    <citation type="submission" date="2022-09" db="EMBL/GenBank/DDBJ databases">
        <title>Aerococcus urinae taxonomy study.</title>
        <authorList>
            <person name="Christensen J."/>
            <person name="Senneby E."/>
        </authorList>
    </citation>
    <scope>NUCLEOTIDE SEQUENCE</scope>
    <source>
        <strain evidence="5">NLD-066-U95</strain>
    </source>
</reference>
<evidence type="ECO:0000256" key="1">
    <source>
        <dbReference type="ARBA" id="ARBA00007228"/>
    </source>
</evidence>
<dbReference type="PANTHER" id="PTHR46429:SF1">
    <property type="entry name" value="23S RRNA (GUANOSINE-2'-O-)-METHYLTRANSFERASE RLMB"/>
    <property type="match status" value="1"/>
</dbReference>
<sequence length="253" mass="27982">MSPKSKKSPKDFVLGYHAVQAALDSSQEIYQAYLQEGQHSKRHQAVEKGLKDRQIPISYRSKRDLDQLTQGANHQGFVLEVAAYQYYSVDDLFQVAKDRGEDPFFILLDGIMDPHNLGSILRTADACGAHGIIIPKHRAAGVTPTVAKISTGAIEYVPVARVTNMTQTIEELKERGLWVFGTDMEGQDYWDMDASLPIAVVIGNEEKGISPRVKKALDGVLTIPMRGHVQSLNASVAAALVMYEVYGKRRLTP</sequence>
<dbReference type="RefSeq" id="WP_060778767.1">
    <property type="nucleotide sequence ID" value="NZ_CAJHLF010000004.1"/>
</dbReference>
<gene>
    <name evidence="6" type="primary">rlmB</name>
    <name evidence="6" type="ORF">I6G68_02455</name>
    <name evidence="5" type="ORF">ODY43_02400</name>
</gene>
<dbReference type="OrthoDB" id="9794400at2"/>
<evidence type="ECO:0000313" key="8">
    <source>
        <dbReference type="Proteomes" id="UP001069145"/>
    </source>
</evidence>
<dbReference type="SMART" id="SM00967">
    <property type="entry name" value="SpoU_sub_bind"/>
    <property type="match status" value="1"/>
</dbReference>
<dbReference type="InterPro" id="IPR013123">
    <property type="entry name" value="SpoU_subst-bd"/>
</dbReference>
<dbReference type="GO" id="GO:0032259">
    <property type="term" value="P:methylation"/>
    <property type="evidence" value="ECO:0007669"/>
    <property type="project" value="UniProtKB-KW"/>
</dbReference>
<dbReference type="GO" id="GO:0008173">
    <property type="term" value="F:RNA methyltransferase activity"/>
    <property type="evidence" value="ECO:0007669"/>
    <property type="project" value="InterPro"/>
</dbReference>
<dbReference type="PANTHER" id="PTHR46429">
    <property type="entry name" value="23S RRNA (GUANOSINE-2'-O-)-METHYLTRANSFERASE RLMB"/>
    <property type="match status" value="1"/>
</dbReference>
<dbReference type="SUPFAM" id="SSF75217">
    <property type="entry name" value="alpha/beta knot"/>
    <property type="match status" value="1"/>
</dbReference>